<gene>
    <name evidence="1" type="ORF">AcetOrient_orf00302p</name>
</gene>
<organism evidence="1 2">
    <name type="scientific">Acetobacter orientalis</name>
    <dbReference type="NCBI Taxonomy" id="146474"/>
    <lineage>
        <taxon>Bacteria</taxon>
        <taxon>Pseudomonadati</taxon>
        <taxon>Pseudomonadota</taxon>
        <taxon>Alphaproteobacteria</taxon>
        <taxon>Acetobacterales</taxon>
        <taxon>Acetobacteraceae</taxon>
        <taxon>Acetobacter</taxon>
    </lineage>
</organism>
<evidence type="ECO:0000313" key="1">
    <source>
        <dbReference type="EMBL" id="BBC81905.1"/>
    </source>
</evidence>
<evidence type="ECO:0000313" key="2">
    <source>
        <dbReference type="Proteomes" id="UP000270034"/>
    </source>
</evidence>
<sequence>MTKTIKPYQSDEFDRQSQRFVVPLYIKMRLENIASLQLALS</sequence>
<keyword evidence="1" id="KW-0614">Plasmid</keyword>
<dbReference type="KEGG" id="aot:AcetOri_orf00302p"/>
<proteinExistence type="predicted"/>
<name>A0A2Z5ZN18_9PROT</name>
<geneLocation type="plasmid" evidence="2">
    <name>paof1 fan1 dna</name>
</geneLocation>
<dbReference type="Proteomes" id="UP000270034">
    <property type="component" value="Plasmid pAOF1"/>
</dbReference>
<protein>
    <submittedName>
        <fullName evidence="1">Uncharacterized protein</fullName>
    </submittedName>
</protein>
<dbReference type="EMBL" id="AP018516">
    <property type="protein sequence ID" value="BBC81905.1"/>
    <property type="molecule type" value="Genomic_DNA"/>
</dbReference>
<reference evidence="1 2" key="1">
    <citation type="submission" date="2018-02" db="EMBL/GenBank/DDBJ databases">
        <title>Acetobacter orientalis genome.</title>
        <authorList>
            <person name="Nakashima N."/>
            <person name="Tamura T."/>
        </authorList>
    </citation>
    <scope>NUCLEOTIDE SEQUENCE [LARGE SCALE GENOMIC DNA]</scope>
    <source>
        <strain evidence="1 2">FAN1</strain>
        <plasmid evidence="2">paof1 fan1 dna</plasmid>
    </source>
</reference>
<dbReference type="AlphaFoldDB" id="A0A2Z5ZN18"/>
<accession>A0A2Z5ZN18</accession>